<gene>
    <name evidence="3" type="ORF">PC110_g21134</name>
    <name evidence="2" type="ORF">PC117_g3418</name>
</gene>
<protein>
    <submittedName>
        <fullName evidence="3">Uncharacterized protein</fullName>
    </submittedName>
</protein>
<proteinExistence type="predicted"/>
<dbReference type="Proteomes" id="UP000251314">
    <property type="component" value="Unassembled WGS sequence"/>
</dbReference>
<sequence length="214" mass="23839">MTATNKAFAYVFKTPSEDHKVARVLSSRHPDKAVALLSLDRFDTATQAKIRSVSAALLTASSGLETSHYNVNERVLDTLMAYLLRHYPSVKQLNAEGLAIQRLEACSVEKGFTTNTLLAWSSHLTSDPKSNAELERTETQDTTMDSTKHPLFRHQSALIEQLIQVNQKLDTRISIVEAKVNNKQPRTVTAQETREYTNISKPPIKDAVPPLQPA</sequence>
<reference evidence="3 4" key="1">
    <citation type="submission" date="2018-01" db="EMBL/GenBank/DDBJ databases">
        <title>Draft genome of the strawberry crown rot pathogen Phytophthora cactorum.</title>
        <authorList>
            <person name="Armitage A.D."/>
            <person name="Lysoe E."/>
            <person name="Nellist C.F."/>
            <person name="Harrison R.J."/>
            <person name="Brurberg M.B."/>
        </authorList>
    </citation>
    <scope>NUCLEOTIDE SEQUENCE [LARGE SCALE GENOMIC DNA]</scope>
    <source>
        <strain evidence="3 4">10300</strain>
    </source>
</reference>
<evidence type="ECO:0000313" key="2">
    <source>
        <dbReference type="EMBL" id="KAG2951682.1"/>
    </source>
</evidence>
<name>A0A329RCP0_9STRA</name>
<keyword evidence="4" id="KW-1185">Reference proteome</keyword>
<comment type="caution">
    <text evidence="3">The sequence shown here is derived from an EMBL/GenBank/DDBJ whole genome shotgun (WGS) entry which is preliminary data.</text>
</comment>
<dbReference type="OrthoDB" id="124827at2759"/>
<dbReference type="VEuPathDB" id="FungiDB:PC110_g21134"/>
<dbReference type="EMBL" id="RCMK01000048">
    <property type="protein sequence ID" value="KAG2951682.1"/>
    <property type="molecule type" value="Genomic_DNA"/>
</dbReference>
<dbReference type="AlphaFoldDB" id="A0A329RCP0"/>
<feature type="compositionally biased region" description="Basic and acidic residues" evidence="1">
    <location>
        <begin position="130"/>
        <end position="139"/>
    </location>
</feature>
<evidence type="ECO:0000313" key="3">
    <source>
        <dbReference type="EMBL" id="RAW22427.1"/>
    </source>
</evidence>
<reference evidence="2" key="2">
    <citation type="submission" date="2018-10" db="EMBL/GenBank/DDBJ databases">
        <title>Effector identification in a new, highly contiguous assembly of the strawberry crown rot pathogen Phytophthora cactorum.</title>
        <authorList>
            <person name="Armitage A.D."/>
            <person name="Nellist C.F."/>
            <person name="Bates H."/>
            <person name="Vickerstaff R.J."/>
            <person name="Harrison R.J."/>
        </authorList>
    </citation>
    <scope>NUCLEOTIDE SEQUENCE</scope>
    <source>
        <strain evidence="2">4040</strain>
    </source>
</reference>
<dbReference type="EMBL" id="MJFZ01001318">
    <property type="protein sequence ID" value="RAW22427.1"/>
    <property type="molecule type" value="Genomic_DNA"/>
</dbReference>
<accession>A0A329RCP0</accession>
<evidence type="ECO:0000313" key="4">
    <source>
        <dbReference type="Proteomes" id="UP000251314"/>
    </source>
</evidence>
<evidence type="ECO:0000256" key="1">
    <source>
        <dbReference type="SAM" id="MobiDB-lite"/>
    </source>
</evidence>
<dbReference type="Proteomes" id="UP000736787">
    <property type="component" value="Unassembled WGS sequence"/>
</dbReference>
<organism evidence="3 4">
    <name type="scientific">Phytophthora cactorum</name>
    <dbReference type="NCBI Taxonomy" id="29920"/>
    <lineage>
        <taxon>Eukaryota</taxon>
        <taxon>Sar</taxon>
        <taxon>Stramenopiles</taxon>
        <taxon>Oomycota</taxon>
        <taxon>Peronosporomycetes</taxon>
        <taxon>Peronosporales</taxon>
        <taxon>Peronosporaceae</taxon>
        <taxon>Phytophthora</taxon>
    </lineage>
</organism>
<dbReference type="STRING" id="29920.A0A329RCP0"/>
<feature type="region of interest" description="Disordered" evidence="1">
    <location>
        <begin position="126"/>
        <end position="146"/>
    </location>
</feature>